<keyword evidence="4" id="KW-0012">Acyltransferase</keyword>
<evidence type="ECO:0000259" key="3">
    <source>
        <dbReference type="SMART" id="SM01266"/>
    </source>
</evidence>
<dbReference type="Pfam" id="PF12464">
    <property type="entry name" value="Mac"/>
    <property type="match status" value="1"/>
</dbReference>
<gene>
    <name evidence="4" type="primary">lacA</name>
    <name evidence="4" type="ORF">S101258_00396</name>
</gene>
<feature type="domain" description="Maltose/galactoside acetyltransferase" evidence="3">
    <location>
        <begin position="4"/>
        <end position="59"/>
    </location>
</feature>
<reference evidence="4 5" key="1">
    <citation type="submission" date="2017-06" db="EMBL/GenBank/DDBJ databases">
        <title>Genome sequence of Lactobacillus plantarum subsp. plantarum strain SRCM101258.</title>
        <authorList>
            <person name="Cho S.H."/>
        </authorList>
    </citation>
    <scope>NUCLEOTIDE SEQUENCE [LARGE SCALE GENOMIC DNA]</scope>
    <source>
        <strain evidence="4 5">SRCM101258</strain>
    </source>
</reference>
<dbReference type="Proteomes" id="UP000236990">
    <property type="component" value="Unassembled WGS sequence"/>
</dbReference>
<dbReference type="SMART" id="SM01266">
    <property type="entry name" value="Mac"/>
    <property type="match status" value="1"/>
</dbReference>
<dbReference type="EC" id="2.3.1.18" evidence="4"/>
<evidence type="ECO:0000256" key="2">
    <source>
        <dbReference type="ARBA" id="ARBA00022679"/>
    </source>
</evidence>
<evidence type="ECO:0000313" key="5">
    <source>
        <dbReference type="Proteomes" id="UP000236990"/>
    </source>
</evidence>
<comment type="caution">
    <text evidence="4">The sequence shown here is derived from an EMBL/GenBank/DDBJ whole genome shotgun (WGS) entry which is preliminary data.</text>
</comment>
<dbReference type="EMBL" id="NKCZ01000057">
    <property type="protein sequence ID" value="POD88892.1"/>
    <property type="molecule type" value="Genomic_DNA"/>
</dbReference>
<dbReference type="AlphaFoldDB" id="A0A2S3U9G8"/>
<comment type="similarity">
    <text evidence="1">Belongs to the transferase hexapeptide repeat family.</text>
</comment>
<dbReference type="InterPro" id="IPR024688">
    <property type="entry name" value="Mac_dom"/>
</dbReference>
<organism evidence="4 5">
    <name type="scientific">Lactiplantibacillus plantarum subsp. plantarum</name>
    <dbReference type="NCBI Taxonomy" id="337330"/>
    <lineage>
        <taxon>Bacteria</taxon>
        <taxon>Bacillati</taxon>
        <taxon>Bacillota</taxon>
        <taxon>Bacilli</taxon>
        <taxon>Lactobacillales</taxon>
        <taxon>Lactobacillaceae</taxon>
        <taxon>Lactiplantibacillus</taxon>
    </lineage>
</organism>
<protein>
    <submittedName>
        <fullName evidence="4">Galactoside O-acetyltransferase</fullName>
        <ecNumber evidence="4">2.3.1.18</ecNumber>
    </submittedName>
</protein>
<keyword evidence="2 4" id="KW-0808">Transferase</keyword>
<evidence type="ECO:0000313" key="4">
    <source>
        <dbReference type="EMBL" id="POD88892.1"/>
    </source>
</evidence>
<dbReference type="GO" id="GO:0008870">
    <property type="term" value="F:galactoside O-acetyltransferase activity"/>
    <property type="evidence" value="ECO:0007669"/>
    <property type="project" value="UniProtKB-EC"/>
</dbReference>
<proteinExistence type="inferred from homology"/>
<evidence type="ECO:0000256" key="1">
    <source>
        <dbReference type="ARBA" id="ARBA00007274"/>
    </source>
</evidence>
<name>A0A2S3U9G8_LACPN</name>
<accession>A0A2S3U9G8</accession>
<sequence length="64" mass="7597">MDELEKSLSGQNYDAHAPVFLEMKRHTRELLSQYRTTLLMIKRMRKKTLLRAMFAAVRPECVGW</sequence>